<organism evidence="4 5">
    <name type="scientific">Breznakiella homolactica</name>
    <dbReference type="NCBI Taxonomy" id="2798577"/>
    <lineage>
        <taxon>Bacteria</taxon>
        <taxon>Pseudomonadati</taxon>
        <taxon>Spirochaetota</taxon>
        <taxon>Spirochaetia</taxon>
        <taxon>Spirochaetales</taxon>
        <taxon>Breznakiellaceae</taxon>
        <taxon>Breznakiella</taxon>
    </lineage>
</organism>
<feature type="signal peptide" evidence="2">
    <location>
        <begin position="1"/>
        <end position="24"/>
    </location>
</feature>
<evidence type="ECO:0000256" key="2">
    <source>
        <dbReference type="SAM" id="SignalP"/>
    </source>
</evidence>
<dbReference type="AlphaFoldDB" id="A0A7T8BAI8"/>
<feature type="region of interest" description="Disordered" evidence="1">
    <location>
        <begin position="196"/>
        <end position="216"/>
    </location>
</feature>
<evidence type="ECO:0000313" key="5">
    <source>
        <dbReference type="Proteomes" id="UP000595917"/>
    </source>
</evidence>
<feature type="domain" description="TP-1001-like C-terminal" evidence="3">
    <location>
        <begin position="125"/>
        <end position="319"/>
    </location>
</feature>
<dbReference type="Pfam" id="PF26342">
    <property type="entry name" value="TP_1001_2nd"/>
    <property type="match status" value="1"/>
</dbReference>
<proteinExistence type="predicted"/>
<reference evidence="4" key="1">
    <citation type="submission" date="2021-01" db="EMBL/GenBank/DDBJ databases">
        <title>Description of Breznakiella homolactica.</title>
        <authorList>
            <person name="Song Y."/>
            <person name="Brune A."/>
        </authorList>
    </citation>
    <scope>NUCLEOTIDE SEQUENCE</scope>
    <source>
        <strain evidence="4">RmG30</strain>
    </source>
</reference>
<dbReference type="PROSITE" id="PS51257">
    <property type="entry name" value="PROKAR_LIPOPROTEIN"/>
    <property type="match status" value="1"/>
</dbReference>
<dbReference type="Proteomes" id="UP000595917">
    <property type="component" value="Chromosome"/>
</dbReference>
<accession>A0A7T8BAI8</accession>
<dbReference type="KEGG" id="bhc:JFL75_01145"/>
<name>A0A7T8BAI8_9SPIR</name>
<gene>
    <name evidence="4" type="ORF">JFL75_01145</name>
</gene>
<evidence type="ECO:0000259" key="3">
    <source>
        <dbReference type="Pfam" id="PF26342"/>
    </source>
</evidence>
<dbReference type="InterPro" id="IPR058683">
    <property type="entry name" value="TP_1001-like_C"/>
</dbReference>
<keyword evidence="5" id="KW-1185">Reference proteome</keyword>
<dbReference type="EMBL" id="CP067089">
    <property type="protein sequence ID" value="QQO09557.1"/>
    <property type="molecule type" value="Genomic_DNA"/>
</dbReference>
<evidence type="ECO:0000313" key="4">
    <source>
        <dbReference type="EMBL" id="QQO09557.1"/>
    </source>
</evidence>
<feature type="chain" id="PRO_5030790906" description="TP-1001-like C-terminal domain-containing protein" evidence="2">
    <location>
        <begin position="25"/>
        <end position="338"/>
    </location>
</feature>
<keyword evidence="2" id="KW-0732">Signal</keyword>
<sequence length="338" mass="37103">MRSVLRFFSSIIAALLLFSACACSPEKSIQKILGGSTDSPVFLGCRSVSRDEVEFRFSCSVTVASLRFDPPLETVSVGSGEQVIVRISETLPEGSRVTADVLVEDEHGNTLQVLVPFRTRNDRIPEFLINELRTEYSKPRVEFIEIKTAAAGNMGAVRVYTASQGFETPVYEFPPVEVAADEYIVLHLRTLDPESADETGTDLALSPGNEASPNARDFWTPGAVKRLRKTDAVFFLDQDDRIIDAVLLSETADAWWAKEEMVSAAQMFADHGAWIPLDNPESTLVSPRDAVITQGATATRTVCRDETLPDRNNAADWYICATSQATPGGTNSVKRYTP</sequence>
<protein>
    <recommendedName>
        <fullName evidence="3">TP-1001-like C-terminal domain-containing protein</fullName>
    </recommendedName>
</protein>
<evidence type="ECO:0000256" key="1">
    <source>
        <dbReference type="SAM" id="MobiDB-lite"/>
    </source>
</evidence>
<dbReference type="RefSeq" id="WP_215626860.1">
    <property type="nucleotide sequence ID" value="NZ_CP067089.2"/>
</dbReference>